<dbReference type="AlphaFoldDB" id="A0A5J9VB04"/>
<dbReference type="PANTHER" id="PTHR32141:SF179">
    <property type="entry name" value="F-BOX DOMAIN-CONTAINING PROTEIN"/>
    <property type="match status" value="1"/>
</dbReference>
<dbReference type="Gramene" id="TVU32597">
    <property type="protein sequence ID" value="TVU32597"/>
    <property type="gene ID" value="EJB05_24334"/>
</dbReference>
<evidence type="ECO:0000256" key="1">
    <source>
        <dbReference type="SAM" id="MobiDB-lite"/>
    </source>
</evidence>
<accession>A0A5J9VB04</accession>
<feature type="region of interest" description="Disordered" evidence="1">
    <location>
        <begin position="229"/>
        <end position="252"/>
    </location>
</feature>
<comment type="caution">
    <text evidence="4">The sequence shown here is derived from an EMBL/GenBank/DDBJ whole genome shotgun (WGS) entry which is preliminary data.</text>
</comment>
<feature type="compositionally biased region" description="Polar residues" evidence="1">
    <location>
        <begin position="238"/>
        <end position="252"/>
    </location>
</feature>
<dbReference type="OrthoDB" id="692765at2759"/>
<reference evidence="4 5" key="1">
    <citation type="journal article" date="2019" name="Sci. Rep.">
        <title>A high-quality genome of Eragrostis curvula grass provides insights into Poaceae evolution and supports new strategies to enhance forage quality.</title>
        <authorList>
            <person name="Carballo J."/>
            <person name="Santos B.A.C.M."/>
            <person name="Zappacosta D."/>
            <person name="Garbus I."/>
            <person name="Selva J.P."/>
            <person name="Gallo C.A."/>
            <person name="Diaz A."/>
            <person name="Albertini E."/>
            <person name="Caccamo M."/>
            <person name="Echenique V."/>
        </authorList>
    </citation>
    <scope>NUCLEOTIDE SEQUENCE [LARGE SCALE GENOMIC DNA]</scope>
    <source>
        <strain evidence="5">cv. Victoria</strain>
        <tissue evidence="4">Leaf</tissue>
    </source>
</reference>
<proteinExistence type="predicted"/>
<feature type="domain" description="FBD" evidence="2">
    <location>
        <begin position="122"/>
        <end position="164"/>
    </location>
</feature>
<evidence type="ECO:0000259" key="3">
    <source>
        <dbReference type="Pfam" id="PF24758"/>
    </source>
</evidence>
<name>A0A5J9VB04_9POAL</name>
<organism evidence="4 5">
    <name type="scientific">Eragrostis curvula</name>
    <name type="common">weeping love grass</name>
    <dbReference type="NCBI Taxonomy" id="38414"/>
    <lineage>
        <taxon>Eukaryota</taxon>
        <taxon>Viridiplantae</taxon>
        <taxon>Streptophyta</taxon>
        <taxon>Embryophyta</taxon>
        <taxon>Tracheophyta</taxon>
        <taxon>Spermatophyta</taxon>
        <taxon>Magnoliopsida</taxon>
        <taxon>Liliopsida</taxon>
        <taxon>Poales</taxon>
        <taxon>Poaceae</taxon>
        <taxon>PACMAD clade</taxon>
        <taxon>Chloridoideae</taxon>
        <taxon>Eragrostideae</taxon>
        <taxon>Eragrostidinae</taxon>
        <taxon>Eragrostis</taxon>
    </lineage>
</organism>
<dbReference type="Proteomes" id="UP000324897">
    <property type="component" value="Chromosome 1"/>
</dbReference>
<evidence type="ECO:0000259" key="2">
    <source>
        <dbReference type="Pfam" id="PF08387"/>
    </source>
</evidence>
<gene>
    <name evidence="4" type="ORF">EJB05_24334</name>
</gene>
<evidence type="ECO:0000313" key="5">
    <source>
        <dbReference type="Proteomes" id="UP000324897"/>
    </source>
</evidence>
<sequence>MLGLERVMISEASLHGFITGSPVLDSLLLKHNSGFDSLRINSPRLTRFGLETSSVYRLVIEDAPLLQRLVLPGRRAVGLRVSVISAPKLETLGPIYSFLILPALPQSSVSNETNLWRRKHRHLIRSLDIRLKTIVLTNYRGIMSQVNFATFFVLNAKLLEVMRFEGGANNDDEMFIAKQRRLLQIEKRVSLVYDLTKFDRIKQGTKDKDSVPATAIAVHAHLFKLAQHGQPDPPNIKFTPSSTTTQTLSYQA</sequence>
<dbReference type="Pfam" id="PF24758">
    <property type="entry name" value="LRR_At5g56370"/>
    <property type="match status" value="1"/>
</dbReference>
<dbReference type="InterPro" id="IPR055411">
    <property type="entry name" value="LRR_FXL15/At3g58940/PEG3-like"/>
</dbReference>
<dbReference type="EMBL" id="RWGY01000011">
    <property type="protein sequence ID" value="TVU32597.1"/>
    <property type="molecule type" value="Genomic_DNA"/>
</dbReference>
<evidence type="ECO:0000313" key="4">
    <source>
        <dbReference type="EMBL" id="TVU32597.1"/>
    </source>
</evidence>
<dbReference type="InterPro" id="IPR006566">
    <property type="entry name" value="FBD"/>
</dbReference>
<dbReference type="PANTHER" id="PTHR32141">
    <property type="match status" value="1"/>
</dbReference>
<dbReference type="Pfam" id="PF08387">
    <property type="entry name" value="FBD"/>
    <property type="match status" value="1"/>
</dbReference>
<dbReference type="InterPro" id="IPR055302">
    <property type="entry name" value="F-box_dom-containing"/>
</dbReference>
<feature type="domain" description="F-box/LRR-repeat protein 15/At3g58940/PEG3-like LRR" evidence="3">
    <location>
        <begin position="2"/>
        <end position="95"/>
    </location>
</feature>
<protein>
    <submittedName>
        <fullName evidence="4">Uncharacterized protein</fullName>
    </submittedName>
</protein>
<keyword evidence="5" id="KW-1185">Reference proteome</keyword>